<keyword evidence="1" id="KW-0812">Transmembrane</keyword>
<evidence type="ECO:0000313" key="2">
    <source>
        <dbReference type="EMBL" id="ESO12315.1"/>
    </source>
</evidence>
<dbReference type="Proteomes" id="UP000015101">
    <property type="component" value="Unassembled WGS sequence"/>
</dbReference>
<dbReference type="RefSeq" id="XP_009009035.1">
    <property type="nucleotide sequence ID" value="XM_009010787.1"/>
</dbReference>
<dbReference type="GeneID" id="20198054"/>
<dbReference type="InParanoid" id="T1ENA4"/>
<protein>
    <submittedName>
        <fullName evidence="2 3">Uncharacterized protein</fullName>
    </submittedName>
</protein>
<sequence length="180" mass="20688">MQLEPNLHLLHLSQQQPDQTTEHNVQPPASNLRGDYYYYYKPYMSIHNPSLRSIGEHPYQQDQAHSIHHAHHGVQQMFSNADLECLSDRHWYAFLCSSFITFFGGLFLVLSWRILSWMCCQRKAVVTLTGKSGYRKGEAVNSEVGWVTEAKDWAGELISGQTTTGRILVSGHFKFDILIF</sequence>
<dbReference type="EMBL" id="AMQM01000135">
    <property type="status" value="NOT_ANNOTATED_CDS"/>
    <property type="molecule type" value="Genomic_DNA"/>
</dbReference>
<organism evidence="3 4">
    <name type="scientific">Helobdella robusta</name>
    <name type="common">Californian leech</name>
    <dbReference type="NCBI Taxonomy" id="6412"/>
    <lineage>
        <taxon>Eukaryota</taxon>
        <taxon>Metazoa</taxon>
        <taxon>Spiralia</taxon>
        <taxon>Lophotrochozoa</taxon>
        <taxon>Annelida</taxon>
        <taxon>Clitellata</taxon>
        <taxon>Hirudinea</taxon>
        <taxon>Rhynchobdellida</taxon>
        <taxon>Glossiphoniidae</taxon>
        <taxon>Helobdella</taxon>
    </lineage>
</organism>
<name>T1ENA4_HELRO</name>
<keyword evidence="1" id="KW-0472">Membrane</keyword>
<keyword evidence="4" id="KW-1185">Reference proteome</keyword>
<reference evidence="3" key="3">
    <citation type="submission" date="2015-06" db="UniProtKB">
        <authorList>
            <consortium name="EnsemblMetazoa"/>
        </authorList>
    </citation>
    <scope>IDENTIFICATION</scope>
</reference>
<dbReference type="AlphaFoldDB" id="T1ENA4"/>
<reference evidence="4" key="1">
    <citation type="submission" date="2012-12" db="EMBL/GenBank/DDBJ databases">
        <authorList>
            <person name="Hellsten U."/>
            <person name="Grimwood J."/>
            <person name="Chapman J.A."/>
            <person name="Shapiro H."/>
            <person name="Aerts A."/>
            <person name="Otillar R.P."/>
            <person name="Terry A.Y."/>
            <person name="Boore J.L."/>
            <person name="Simakov O."/>
            <person name="Marletaz F."/>
            <person name="Cho S.-J."/>
            <person name="Edsinger-Gonzales E."/>
            <person name="Havlak P."/>
            <person name="Kuo D.-H."/>
            <person name="Larsson T."/>
            <person name="Lv J."/>
            <person name="Arendt D."/>
            <person name="Savage R."/>
            <person name="Osoegawa K."/>
            <person name="de Jong P."/>
            <person name="Lindberg D.R."/>
            <person name="Seaver E.C."/>
            <person name="Weisblat D.A."/>
            <person name="Putnam N.H."/>
            <person name="Grigoriev I.V."/>
            <person name="Rokhsar D.S."/>
        </authorList>
    </citation>
    <scope>NUCLEOTIDE SEQUENCE</scope>
</reference>
<evidence type="ECO:0000313" key="3">
    <source>
        <dbReference type="EnsemblMetazoa" id="HelroP158808"/>
    </source>
</evidence>
<dbReference type="EMBL" id="KB095811">
    <property type="protein sequence ID" value="ESO12315.1"/>
    <property type="molecule type" value="Genomic_DNA"/>
</dbReference>
<evidence type="ECO:0000256" key="1">
    <source>
        <dbReference type="SAM" id="Phobius"/>
    </source>
</evidence>
<dbReference type="CTD" id="20198054"/>
<dbReference type="HOGENOM" id="CLU_1497844_0_0_1"/>
<dbReference type="EnsemblMetazoa" id="HelroT158808">
    <property type="protein sequence ID" value="HelroP158808"/>
    <property type="gene ID" value="HelroG158808"/>
</dbReference>
<keyword evidence="1" id="KW-1133">Transmembrane helix</keyword>
<reference evidence="2 4" key="2">
    <citation type="journal article" date="2013" name="Nature">
        <title>Insights into bilaterian evolution from three spiralian genomes.</title>
        <authorList>
            <person name="Simakov O."/>
            <person name="Marletaz F."/>
            <person name="Cho S.J."/>
            <person name="Edsinger-Gonzales E."/>
            <person name="Havlak P."/>
            <person name="Hellsten U."/>
            <person name="Kuo D.H."/>
            <person name="Larsson T."/>
            <person name="Lv J."/>
            <person name="Arendt D."/>
            <person name="Savage R."/>
            <person name="Osoegawa K."/>
            <person name="de Jong P."/>
            <person name="Grimwood J."/>
            <person name="Chapman J.A."/>
            <person name="Shapiro H."/>
            <person name="Aerts A."/>
            <person name="Otillar R.P."/>
            <person name="Terry A.Y."/>
            <person name="Boore J.L."/>
            <person name="Grigoriev I.V."/>
            <person name="Lindberg D.R."/>
            <person name="Seaver E.C."/>
            <person name="Weisblat D.A."/>
            <person name="Putnam N.H."/>
            <person name="Rokhsar D.S."/>
        </authorList>
    </citation>
    <scope>NUCLEOTIDE SEQUENCE</scope>
</reference>
<evidence type="ECO:0000313" key="4">
    <source>
        <dbReference type="Proteomes" id="UP000015101"/>
    </source>
</evidence>
<dbReference type="OrthoDB" id="10035564at2759"/>
<accession>T1ENA4</accession>
<feature type="transmembrane region" description="Helical" evidence="1">
    <location>
        <begin position="91"/>
        <end position="115"/>
    </location>
</feature>
<proteinExistence type="predicted"/>
<gene>
    <name evidence="3" type="primary">20198054</name>
    <name evidence="2" type="ORF">HELRODRAFT_158808</name>
</gene>
<dbReference type="eggNOG" id="KOG1420">
    <property type="taxonomic scope" value="Eukaryota"/>
</dbReference>
<dbReference type="KEGG" id="hro:HELRODRAFT_158808"/>